<gene>
    <name evidence="1" type="ORF">LCPAC102_02000</name>
</gene>
<evidence type="ECO:0000313" key="1">
    <source>
        <dbReference type="EMBL" id="QBK90287.1"/>
    </source>
</evidence>
<dbReference type="EMBL" id="MK500473">
    <property type="protein sequence ID" value="QBK90287.1"/>
    <property type="molecule type" value="Genomic_DNA"/>
</dbReference>
<name>A0A4D5XFV3_9VIRU</name>
<organism evidence="1">
    <name type="scientific">Pithovirus LCPAC102</name>
    <dbReference type="NCBI Taxonomy" id="2506587"/>
    <lineage>
        <taxon>Viruses</taxon>
        <taxon>Pithoviruses</taxon>
    </lineage>
</organism>
<protein>
    <submittedName>
        <fullName evidence="1">Uncharacterized protein</fullName>
    </submittedName>
</protein>
<accession>A0A4D5XFV3</accession>
<proteinExistence type="predicted"/>
<sequence length="374" mass="44052">MDEQKPYIIISAIFDINRINKSFKKRSLQSYILLFKWINELNLPTILYTETHIIDKIDNRDDLIIIDQKIEELPNYKKLINLNPTIPTNCKHLNKEYSAVITSKFHLLNISKQYILENKKEWIDYHLIWLDAGIAHVCTIPKLKFINDIQLHIHNKISIVMMKATSNNEISDINIFLSINCGKIAAGIIICPWLEIQWIHDKINKLYDTTLNDLNKICLEEQFMAIITTNNKDRFKFIYSDYWMLPNLKYITCNINTVIDNLKYCRINNIRDIGMELLDILLLSIKDAKYNIDSTQLCKLLYNGQILSYYVNKKLCKDLGLLIQYLYHNSSKCHEILSKYNNLSSNLIYVNIDINICDNNILNTDLARYIWTEL</sequence>
<reference evidence="1" key="1">
    <citation type="journal article" date="2019" name="MBio">
        <title>Virus Genomes from Deep Sea Sediments Expand the Ocean Megavirome and Support Independent Origins of Viral Gigantism.</title>
        <authorList>
            <person name="Backstrom D."/>
            <person name="Yutin N."/>
            <person name="Jorgensen S.L."/>
            <person name="Dharamshi J."/>
            <person name="Homa F."/>
            <person name="Zaremba-Niedwiedzka K."/>
            <person name="Spang A."/>
            <person name="Wolf Y.I."/>
            <person name="Koonin E.V."/>
            <person name="Ettema T.J."/>
        </authorList>
    </citation>
    <scope>NUCLEOTIDE SEQUENCE</scope>
</reference>